<sequence>MDVLADTDSDHDFPLVRSVLKTKTEPIIQPEPDNSLLPTSLLEDLGCHTAMPAVLIITYTCGDKFSHNS</sequence>
<evidence type="ECO:0000313" key="2">
    <source>
        <dbReference type="Proteomes" id="UP000269883"/>
    </source>
</evidence>
<dbReference type="KEGG" id="dfl:DFE_0349"/>
<name>A0A2Z6AV52_9BACT</name>
<dbReference type="EMBL" id="AP017378">
    <property type="protein sequence ID" value="BBD07075.1"/>
    <property type="molecule type" value="Genomic_DNA"/>
</dbReference>
<protein>
    <submittedName>
        <fullName evidence="1">Uncharacterized protein</fullName>
    </submittedName>
</protein>
<accession>A0A2Z6AV52</accession>
<gene>
    <name evidence="1" type="ORF">DFE_0349</name>
</gene>
<keyword evidence="2" id="KW-1185">Reference proteome</keyword>
<evidence type="ECO:0000313" key="1">
    <source>
        <dbReference type="EMBL" id="BBD07075.1"/>
    </source>
</evidence>
<proteinExistence type="predicted"/>
<dbReference type="Proteomes" id="UP000269883">
    <property type="component" value="Chromosome"/>
</dbReference>
<reference evidence="1 2" key="1">
    <citation type="journal article" date="2018" name="Sci. Adv.">
        <title>Multi-heme cytochromes provide a pathway for survival in energy-limited environments.</title>
        <authorList>
            <person name="Deng X."/>
            <person name="Dohmae N."/>
            <person name="Nealson K.H."/>
            <person name="Hashimoto K."/>
            <person name="Okamoto A."/>
        </authorList>
    </citation>
    <scope>NUCLEOTIDE SEQUENCE [LARGE SCALE GENOMIC DNA]</scope>
    <source>
        <strain evidence="1 2">IS5</strain>
    </source>
</reference>
<dbReference type="AlphaFoldDB" id="A0A2Z6AV52"/>
<organism evidence="1 2">
    <name type="scientific">Desulfovibrio ferrophilus</name>
    <dbReference type="NCBI Taxonomy" id="241368"/>
    <lineage>
        <taxon>Bacteria</taxon>
        <taxon>Pseudomonadati</taxon>
        <taxon>Thermodesulfobacteriota</taxon>
        <taxon>Desulfovibrionia</taxon>
        <taxon>Desulfovibrionales</taxon>
        <taxon>Desulfovibrionaceae</taxon>
        <taxon>Desulfovibrio</taxon>
    </lineage>
</organism>